<dbReference type="InterPro" id="IPR016040">
    <property type="entry name" value="NAD(P)-bd_dom"/>
</dbReference>
<accession>A0A7J7LNY5</accession>
<dbReference type="Gene3D" id="3.40.50.720">
    <property type="entry name" value="NAD(P)-binding Rossmann-like Domain"/>
    <property type="match status" value="1"/>
</dbReference>
<dbReference type="PANTHER" id="PTHR43725">
    <property type="entry name" value="UDP-GLUCOSE 4-EPIMERASE"/>
    <property type="match status" value="1"/>
</dbReference>
<dbReference type="InterPro" id="IPR036291">
    <property type="entry name" value="NAD(P)-bd_dom_sf"/>
</dbReference>
<evidence type="ECO:0000259" key="1">
    <source>
        <dbReference type="Pfam" id="PF13460"/>
    </source>
</evidence>
<dbReference type="Proteomes" id="UP000541444">
    <property type="component" value="Unassembled WGS sequence"/>
</dbReference>
<protein>
    <recommendedName>
        <fullName evidence="1">NAD(P)-binding domain-containing protein</fullName>
    </recommendedName>
</protein>
<dbReference type="Pfam" id="PF13460">
    <property type="entry name" value="NAD_binding_10"/>
    <property type="match status" value="1"/>
</dbReference>
<dbReference type="OrthoDB" id="419598at2759"/>
<dbReference type="GO" id="GO:0003978">
    <property type="term" value="F:UDP-glucose 4-epimerase activity"/>
    <property type="evidence" value="ECO:0007669"/>
    <property type="project" value="TreeGrafter"/>
</dbReference>
<gene>
    <name evidence="2" type="ORF">GIB67_024485</name>
</gene>
<organism evidence="2 3">
    <name type="scientific">Kingdonia uniflora</name>
    <dbReference type="NCBI Taxonomy" id="39325"/>
    <lineage>
        <taxon>Eukaryota</taxon>
        <taxon>Viridiplantae</taxon>
        <taxon>Streptophyta</taxon>
        <taxon>Embryophyta</taxon>
        <taxon>Tracheophyta</taxon>
        <taxon>Spermatophyta</taxon>
        <taxon>Magnoliopsida</taxon>
        <taxon>Ranunculales</taxon>
        <taxon>Circaeasteraceae</taxon>
        <taxon>Kingdonia</taxon>
    </lineage>
</organism>
<sequence>MTVASSPTFLFSQFSPIFNIHRCVSLSSSLFSHSSLSPFSLTISPSLFISPLKSNKHPSSSIYSSFSVSASSAKKKVLIVNTNSGGHAIIGFYFAKELLSSGHEVTVMTVGEESSDKMKRLPFSRFSEIVGAGCRTVWGDPADVGKAVDRVAFDVVLDNNGKDIDTVRPVADWANSSGIKQFLYISSAGIYKPSDEPPHVEGDRHSSLSSFLQDVVEGEASHVTVERYIAEIFSSWAIFRPQYMIGSGNNKDCEEWFFDRK</sequence>
<name>A0A7J7LNY5_9MAGN</name>
<dbReference type="PANTHER" id="PTHR43725:SF6">
    <property type="entry name" value="CHLOROPLAST STEM-LOOP BINDING PROTEIN OF 41 KDA A, CHLOROPLASTIC"/>
    <property type="match status" value="1"/>
</dbReference>
<reference evidence="2 3" key="1">
    <citation type="journal article" date="2020" name="IScience">
        <title>Genome Sequencing of the Endangered Kingdonia uniflora (Circaeasteraceae, Ranunculales) Reveals Potential Mechanisms of Evolutionary Specialization.</title>
        <authorList>
            <person name="Sun Y."/>
            <person name="Deng T."/>
            <person name="Zhang A."/>
            <person name="Moore M.J."/>
            <person name="Landis J.B."/>
            <person name="Lin N."/>
            <person name="Zhang H."/>
            <person name="Zhang X."/>
            <person name="Huang J."/>
            <person name="Zhang X."/>
            <person name="Sun H."/>
            <person name="Wang H."/>
        </authorList>
    </citation>
    <scope>NUCLEOTIDE SEQUENCE [LARGE SCALE GENOMIC DNA]</scope>
    <source>
        <strain evidence="2">TB1705</strain>
        <tissue evidence="2">Leaf</tissue>
    </source>
</reference>
<dbReference type="EMBL" id="JACGCM010002131">
    <property type="protein sequence ID" value="KAF6144258.1"/>
    <property type="molecule type" value="Genomic_DNA"/>
</dbReference>
<dbReference type="GO" id="GO:0005829">
    <property type="term" value="C:cytosol"/>
    <property type="evidence" value="ECO:0007669"/>
    <property type="project" value="TreeGrafter"/>
</dbReference>
<dbReference type="SUPFAM" id="SSF51735">
    <property type="entry name" value="NAD(P)-binding Rossmann-fold domains"/>
    <property type="match status" value="1"/>
</dbReference>
<evidence type="ECO:0000313" key="3">
    <source>
        <dbReference type="Proteomes" id="UP000541444"/>
    </source>
</evidence>
<dbReference type="AlphaFoldDB" id="A0A7J7LNY5"/>
<evidence type="ECO:0000313" key="2">
    <source>
        <dbReference type="EMBL" id="KAF6144258.1"/>
    </source>
</evidence>
<comment type="caution">
    <text evidence="2">The sequence shown here is derived from an EMBL/GenBank/DDBJ whole genome shotgun (WGS) entry which is preliminary data.</text>
</comment>
<dbReference type="GO" id="GO:0005996">
    <property type="term" value="P:monosaccharide metabolic process"/>
    <property type="evidence" value="ECO:0007669"/>
    <property type="project" value="TreeGrafter"/>
</dbReference>
<feature type="domain" description="NAD(P)-binding" evidence="1">
    <location>
        <begin position="85"/>
        <end position="244"/>
    </location>
</feature>
<proteinExistence type="predicted"/>
<keyword evidence="3" id="KW-1185">Reference proteome</keyword>